<dbReference type="EMBL" id="CM023489">
    <property type="protein sequence ID" value="KAH6922870.1"/>
    <property type="molecule type" value="Genomic_DNA"/>
</dbReference>
<comment type="caution">
    <text evidence="1">The sequence shown here is derived from an EMBL/GenBank/DDBJ whole genome shotgun (WGS) entry which is preliminary data.</text>
</comment>
<evidence type="ECO:0000313" key="2">
    <source>
        <dbReference type="Proteomes" id="UP000821845"/>
    </source>
</evidence>
<accession>A0ACB7RK83</accession>
<sequence length="232" mass="27709">MYSTQYNVFNAAMTSILGYWDIRGLAQPIRNLLVYQGVEFEDKRYKFGPEPDFDRDEWLSEKPTLELRFPNLPYYVDDEVKITQSLAILRYLARKHDLAARDDEETLELDMLEQNAHDLAWGLMMAVASPKYEETRPKYEEKMESLLQPWDEHLQDKEWAIGDRITYVDFLLYEALDWNRELSADAFEIFPVLTSYTKRFEELPNIEEYFASDKYNKYPILGPMFQWGFEKE</sequence>
<keyword evidence="2" id="KW-1185">Reference proteome</keyword>
<dbReference type="Proteomes" id="UP000821845">
    <property type="component" value="Chromosome 9"/>
</dbReference>
<evidence type="ECO:0000313" key="1">
    <source>
        <dbReference type="EMBL" id="KAH6922870.1"/>
    </source>
</evidence>
<organism evidence="1 2">
    <name type="scientific">Hyalomma asiaticum</name>
    <name type="common">Tick</name>
    <dbReference type="NCBI Taxonomy" id="266040"/>
    <lineage>
        <taxon>Eukaryota</taxon>
        <taxon>Metazoa</taxon>
        <taxon>Ecdysozoa</taxon>
        <taxon>Arthropoda</taxon>
        <taxon>Chelicerata</taxon>
        <taxon>Arachnida</taxon>
        <taxon>Acari</taxon>
        <taxon>Parasitiformes</taxon>
        <taxon>Ixodida</taxon>
        <taxon>Ixodoidea</taxon>
        <taxon>Ixodidae</taxon>
        <taxon>Hyalomminae</taxon>
        <taxon>Hyalomma</taxon>
    </lineage>
</organism>
<name>A0ACB7RK83_HYAAI</name>
<reference evidence="1" key="1">
    <citation type="submission" date="2020-05" db="EMBL/GenBank/DDBJ databases">
        <title>Large-scale comparative analyses of tick genomes elucidate their genetic diversity and vector capacities.</title>
        <authorList>
            <person name="Jia N."/>
            <person name="Wang J."/>
            <person name="Shi W."/>
            <person name="Du L."/>
            <person name="Sun Y."/>
            <person name="Zhan W."/>
            <person name="Jiang J."/>
            <person name="Wang Q."/>
            <person name="Zhang B."/>
            <person name="Ji P."/>
            <person name="Sakyi L.B."/>
            <person name="Cui X."/>
            <person name="Yuan T."/>
            <person name="Jiang B."/>
            <person name="Yang W."/>
            <person name="Lam T.T.-Y."/>
            <person name="Chang Q."/>
            <person name="Ding S."/>
            <person name="Wang X."/>
            <person name="Zhu J."/>
            <person name="Ruan X."/>
            <person name="Zhao L."/>
            <person name="Wei J."/>
            <person name="Que T."/>
            <person name="Du C."/>
            <person name="Cheng J."/>
            <person name="Dai P."/>
            <person name="Han X."/>
            <person name="Huang E."/>
            <person name="Gao Y."/>
            <person name="Liu J."/>
            <person name="Shao H."/>
            <person name="Ye R."/>
            <person name="Li L."/>
            <person name="Wei W."/>
            <person name="Wang X."/>
            <person name="Wang C."/>
            <person name="Yang T."/>
            <person name="Huo Q."/>
            <person name="Li W."/>
            <person name="Guo W."/>
            <person name="Chen H."/>
            <person name="Zhou L."/>
            <person name="Ni X."/>
            <person name="Tian J."/>
            <person name="Zhou Y."/>
            <person name="Sheng Y."/>
            <person name="Liu T."/>
            <person name="Pan Y."/>
            <person name="Xia L."/>
            <person name="Li J."/>
            <person name="Zhao F."/>
            <person name="Cao W."/>
        </authorList>
    </citation>
    <scope>NUCLEOTIDE SEQUENCE</scope>
    <source>
        <strain evidence="1">Hyas-2018</strain>
    </source>
</reference>
<protein>
    <submittedName>
        <fullName evidence="1">Uncharacterized protein</fullName>
    </submittedName>
</protein>
<proteinExistence type="predicted"/>
<gene>
    <name evidence="1" type="ORF">HPB50_019929</name>
</gene>